<dbReference type="GO" id="GO:0016301">
    <property type="term" value="F:kinase activity"/>
    <property type="evidence" value="ECO:0007669"/>
    <property type="project" value="UniProtKB-KW"/>
</dbReference>
<sequence length="63" mass="6776">MGVHTQGESGFFDDDPDELPAMVQNESIEQHETANATVVNLTGRGRVDMSNFELLKVLGTGGI</sequence>
<comment type="caution">
    <text evidence="1">The sequence shown here is derived from an EMBL/GenBank/DDBJ whole genome shotgun (WGS) entry which is preliminary data.</text>
</comment>
<name>A0A162CQB3_9CRUS</name>
<proteinExistence type="predicted"/>
<gene>
    <name evidence="1" type="ORF">APZ42_018600</name>
</gene>
<organism evidence="1 2">
    <name type="scientific">Daphnia magna</name>
    <dbReference type="NCBI Taxonomy" id="35525"/>
    <lineage>
        <taxon>Eukaryota</taxon>
        <taxon>Metazoa</taxon>
        <taxon>Ecdysozoa</taxon>
        <taxon>Arthropoda</taxon>
        <taxon>Crustacea</taxon>
        <taxon>Branchiopoda</taxon>
        <taxon>Diplostraca</taxon>
        <taxon>Cladocera</taxon>
        <taxon>Anomopoda</taxon>
        <taxon>Daphniidae</taxon>
        <taxon>Daphnia</taxon>
    </lineage>
</organism>
<keyword evidence="1" id="KW-0808">Transferase</keyword>
<dbReference type="EMBL" id="LRGB01000864">
    <property type="protein sequence ID" value="KZS15776.1"/>
    <property type="molecule type" value="Genomic_DNA"/>
</dbReference>
<dbReference type="AlphaFoldDB" id="A0A162CQB3"/>
<dbReference type="Proteomes" id="UP000076858">
    <property type="component" value="Unassembled WGS sequence"/>
</dbReference>
<dbReference type="OrthoDB" id="63267at2759"/>
<evidence type="ECO:0000313" key="1">
    <source>
        <dbReference type="EMBL" id="KZS15776.1"/>
    </source>
</evidence>
<protein>
    <submittedName>
        <fullName evidence="1">Ribosomal protein s6 kinase alpha-5</fullName>
    </submittedName>
</protein>
<keyword evidence="1" id="KW-0418">Kinase</keyword>
<keyword evidence="2" id="KW-1185">Reference proteome</keyword>
<evidence type="ECO:0000313" key="2">
    <source>
        <dbReference type="Proteomes" id="UP000076858"/>
    </source>
</evidence>
<accession>A0A162CQB3</accession>
<reference evidence="1 2" key="1">
    <citation type="submission" date="2016-03" db="EMBL/GenBank/DDBJ databases">
        <title>EvidentialGene: Evidence-directed Construction of Genes on Genomes.</title>
        <authorList>
            <person name="Gilbert D.G."/>
            <person name="Choi J.-H."/>
            <person name="Mockaitis K."/>
            <person name="Colbourne J."/>
            <person name="Pfrender M."/>
        </authorList>
    </citation>
    <scope>NUCLEOTIDE SEQUENCE [LARGE SCALE GENOMIC DNA]</scope>
    <source>
        <strain evidence="1 2">Xinb3</strain>
        <tissue evidence="1">Complete organism</tissue>
    </source>
</reference>